<dbReference type="AlphaFoldDB" id="A0A917XXD1"/>
<name>A0A917XXD1_9BACI</name>
<evidence type="ECO:0000256" key="2">
    <source>
        <dbReference type="ARBA" id="ARBA00022630"/>
    </source>
</evidence>
<evidence type="ECO:0000256" key="4">
    <source>
        <dbReference type="ARBA" id="ARBA00023002"/>
    </source>
</evidence>
<evidence type="ECO:0000256" key="3">
    <source>
        <dbReference type="ARBA" id="ARBA00022827"/>
    </source>
</evidence>
<dbReference type="InterPro" id="IPR000172">
    <property type="entry name" value="GMC_OxRdtase_N"/>
</dbReference>
<dbReference type="Proteomes" id="UP000624041">
    <property type="component" value="Unassembled WGS sequence"/>
</dbReference>
<dbReference type="Gene3D" id="3.50.50.60">
    <property type="entry name" value="FAD/NAD(P)-binding domain"/>
    <property type="match status" value="2"/>
</dbReference>
<dbReference type="PANTHER" id="PTHR46056">
    <property type="entry name" value="LONG-CHAIN-ALCOHOL OXIDASE"/>
    <property type="match status" value="1"/>
</dbReference>
<dbReference type="InterPro" id="IPR002938">
    <property type="entry name" value="FAD-bd"/>
</dbReference>
<evidence type="ECO:0000259" key="8">
    <source>
        <dbReference type="Pfam" id="PF05199"/>
    </source>
</evidence>
<evidence type="ECO:0000259" key="6">
    <source>
        <dbReference type="Pfam" id="PF00732"/>
    </source>
</evidence>
<dbReference type="GO" id="GO:0016614">
    <property type="term" value="F:oxidoreductase activity, acting on CH-OH group of donors"/>
    <property type="evidence" value="ECO:0007669"/>
    <property type="project" value="InterPro"/>
</dbReference>
<keyword evidence="3" id="KW-0274">FAD</keyword>
<dbReference type="EMBL" id="BMOS01000008">
    <property type="protein sequence ID" value="GGN55922.1"/>
    <property type="molecule type" value="Genomic_DNA"/>
</dbReference>
<dbReference type="InterPro" id="IPR007867">
    <property type="entry name" value="GMC_OxRtase_C"/>
</dbReference>
<dbReference type="SUPFAM" id="SSF51905">
    <property type="entry name" value="FAD/NAD(P)-binding domain"/>
    <property type="match status" value="1"/>
</dbReference>
<dbReference type="GO" id="GO:0071949">
    <property type="term" value="F:FAD binding"/>
    <property type="evidence" value="ECO:0007669"/>
    <property type="project" value="InterPro"/>
</dbReference>
<accession>A0A917XXD1</accession>
<keyword evidence="4" id="KW-0560">Oxidoreductase</keyword>
<evidence type="ECO:0000313" key="10">
    <source>
        <dbReference type="Proteomes" id="UP000624041"/>
    </source>
</evidence>
<comment type="similarity">
    <text evidence="1">Belongs to the GMC oxidoreductase family.</text>
</comment>
<evidence type="ECO:0000259" key="7">
    <source>
        <dbReference type="Pfam" id="PF01494"/>
    </source>
</evidence>
<reference evidence="9" key="1">
    <citation type="journal article" date="2014" name="Int. J. Syst. Evol. Microbiol.">
        <title>Complete genome sequence of Corynebacterium casei LMG S-19264T (=DSM 44701T), isolated from a smear-ripened cheese.</title>
        <authorList>
            <consortium name="US DOE Joint Genome Institute (JGI-PGF)"/>
            <person name="Walter F."/>
            <person name="Albersmeier A."/>
            <person name="Kalinowski J."/>
            <person name="Ruckert C."/>
        </authorList>
    </citation>
    <scope>NUCLEOTIDE SEQUENCE</scope>
    <source>
        <strain evidence="9">JCM 17251</strain>
    </source>
</reference>
<proteinExistence type="inferred from homology"/>
<gene>
    <name evidence="9" type="ORF">GCM10007971_15190</name>
</gene>
<dbReference type="InterPro" id="IPR036188">
    <property type="entry name" value="FAD/NAD-bd_sf"/>
</dbReference>
<evidence type="ECO:0000256" key="1">
    <source>
        <dbReference type="ARBA" id="ARBA00010790"/>
    </source>
</evidence>
<feature type="region of interest" description="Disordered" evidence="5">
    <location>
        <begin position="162"/>
        <end position="182"/>
    </location>
</feature>
<feature type="domain" description="FAD-binding" evidence="7">
    <location>
        <begin position="7"/>
        <end position="45"/>
    </location>
</feature>
<organism evidence="9 10">
    <name type="scientific">Oceanobacillus indicireducens</name>
    <dbReference type="NCBI Taxonomy" id="1004261"/>
    <lineage>
        <taxon>Bacteria</taxon>
        <taxon>Bacillati</taxon>
        <taxon>Bacillota</taxon>
        <taxon>Bacilli</taxon>
        <taxon>Bacillales</taxon>
        <taxon>Bacillaceae</taxon>
        <taxon>Oceanobacillus</taxon>
    </lineage>
</organism>
<sequence>MAEKLDRVDVVIVGSGWAGGIAAAELSKKGYDVVCLERGKDHSTEDFIGAKDELKYSRRIEMFQDLSKETLTIRNEMDEVATPHRSNETNPINGTDTGGSGVHWNGQIYRWLPTDFEIRSKTIEKYGEDMIPEEMIMQDWGITYDEIEPYYDKFEETIGVSGEQDPLRPEMSRPFPNPPLKETATTRLFKKTTKEMGYHPYHMASANVSEQYENPDGETINACVYCAFCEQYGCDFGAKADPIVTVLATARRHDNFELRNNSYVVRILHENSRATGVRYVDTQTGLEYDQPADLVVVGGFTFTNTRLLLLSEIGKPYDPVANTGVIGKNITTHSPNLTHLRVRGFFDNKKFNRYAGSGALGATMDDFNLEQLDHTELDFLHGFLIRSTQLGTRPITHNHVPEGTPTWGQEFKDKSLFYTHRNLDIQQQNGVLPWRYNYMDLDPTYKDAFGDPLLRVTSKFHDQDRNIVRYAHQRGKDILEKMGADHITVPEITDETEFDHTSLGDHTAGGVIMGDNPETSAVNNYSQMWDMENLFVVGASAFPHNSSSNPTNTVGALTYRATEGMIEYLENDGGLLIEPETERSKS</sequence>
<dbReference type="Pfam" id="PF00732">
    <property type="entry name" value="GMC_oxred_N"/>
    <property type="match status" value="1"/>
</dbReference>
<dbReference type="Pfam" id="PF01494">
    <property type="entry name" value="FAD_binding_3"/>
    <property type="match status" value="1"/>
</dbReference>
<dbReference type="PANTHER" id="PTHR46056:SF12">
    <property type="entry name" value="LONG-CHAIN-ALCOHOL OXIDASE"/>
    <property type="match status" value="1"/>
</dbReference>
<evidence type="ECO:0000256" key="5">
    <source>
        <dbReference type="SAM" id="MobiDB-lite"/>
    </source>
</evidence>
<evidence type="ECO:0000313" key="9">
    <source>
        <dbReference type="EMBL" id="GGN55922.1"/>
    </source>
</evidence>
<dbReference type="RefSeq" id="WP_188856682.1">
    <property type="nucleotide sequence ID" value="NZ_BMOS01000008.1"/>
</dbReference>
<protein>
    <submittedName>
        <fullName evidence="9">GMC family oxidoreductase</fullName>
    </submittedName>
</protein>
<feature type="domain" description="Glucose-methanol-choline oxidoreductase C-terminal" evidence="8">
    <location>
        <begin position="437"/>
        <end position="557"/>
    </location>
</feature>
<keyword evidence="10" id="KW-1185">Reference proteome</keyword>
<dbReference type="SUPFAM" id="SSF54373">
    <property type="entry name" value="FAD-linked reductases, C-terminal domain"/>
    <property type="match status" value="1"/>
</dbReference>
<keyword evidence="2" id="KW-0285">Flavoprotein</keyword>
<reference evidence="9" key="2">
    <citation type="submission" date="2020-09" db="EMBL/GenBank/DDBJ databases">
        <authorList>
            <person name="Sun Q."/>
            <person name="Ohkuma M."/>
        </authorList>
    </citation>
    <scope>NUCLEOTIDE SEQUENCE</scope>
    <source>
        <strain evidence="9">JCM 17251</strain>
    </source>
</reference>
<dbReference type="Pfam" id="PF05199">
    <property type="entry name" value="GMC_oxred_C"/>
    <property type="match status" value="1"/>
</dbReference>
<feature type="domain" description="Glucose-methanol-choline oxidoreductase N-terminal" evidence="6">
    <location>
        <begin position="220"/>
        <end position="333"/>
    </location>
</feature>
<comment type="caution">
    <text evidence="9">The sequence shown here is derived from an EMBL/GenBank/DDBJ whole genome shotgun (WGS) entry which is preliminary data.</text>
</comment>